<protein>
    <recommendedName>
        <fullName evidence="4">Hemicentin-1-like von Willebrand factor A domain-containing protein</fullName>
    </recommendedName>
</protein>
<proteinExistence type="predicted"/>
<evidence type="ECO:0000313" key="6">
    <source>
        <dbReference type="EMBL" id="CAF1502586.1"/>
    </source>
</evidence>
<keyword evidence="8" id="KW-1185">Reference proteome</keyword>
<evidence type="ECO:0000313" key="8">
    <source>
        <dbReference type="Proteomes" id="UP000663870"/>
    </source>
</evidence>
<name>A0A814XYK6_9BILA</name>
<evidence type="ECO:0000256" key="3">
    <source>
        <dbReference type="ARBA" id="ARBA00022729"/>
    </source>
</evidence>
<dbReference type="Pfam" id="PF25106">
    <property type="entry name" value="VWA_4"/>
    <property type="match status" value="1"/>
</dbReference>
<dbReference type="Proteomes" id="UP000663870">
    <property type="component" value="Unassembled WGS sequence"/>
</dbReference>
<dbReference type="PANTHER" id="PTHR47763:SF1">
    <property type="entry name" value="DUF659 DOMAIN-CONTAINING PROTEIN"/>
    <property type="match status" value="1"/>
</dbReference>
<dbReference type="SUPFAM" id="SSF53300">
    <property type="entry name" value="vWA-like"/>
    <property type="match status" value="1"/>
</dbReference>
<dbReference type="PANTHER" id="PTHR47763">
    <property type="entry name" value="ALPHA-PROTEIN KINASE VWKA"/>
    <property type="match status" value="1"/>
</dbReference>
<dbReference type="AlphaFoldDB" id="A0A814XYK6"/>
<comment type="caution">
    <text evidence="5">The sequence shown here is derived from an EMBL/GenBank/DDBJ whole genome shotgun (WGS) entry which is preliminary data.</text>
</comment>
<dbReference type="EMBL" id="CAJNOH010001485">
    <property type="protein sequence ID" value="CAF1222561.1"/>
    <property type="molecule type" value="Genomic_DNA"/>
</dbReference>
<dbReference type="EMBL" id="CAJNOL010002461">
    <property type="protein sequence ID" value="CAF1502586.1"/>
    <property type="molecule type" value="Genomic_DNA"/>
</dbReference>
<evidence type="ECO:0000313" key="5">
    <source>
        <dbReference type="EMBL" id="CAF1222561.1"/>
    </source>
</evidence>
<evidence type="ECO:0000256" key="1">
    <source>
        <dbReference type="ARBA" id="ARBA00004613"/>
    </source>
</evidence>
<gene>
    <name evidence="6" type="ORF">JXQ802_LOCUS40510</name>
    <name evidence="5" type="ORF">PYM288_LOCUS25950</name>
</gene>
<comment type="subcellular location">
    <subcellularLocation>
        <location evidence="1">Secreted</location>
    </subcellularLocation>
</comment>
<dbReference type="InterPro" id="IPR036465">
    <property type="entry name" value="vWFA_dom_sf"/>
</dbReference>
<feature type="domain" description="Hemicentin-1-like von Willebrand factor A" evidence="4">
    <location>
        <begin position="19"/>
        <end position="131"/>
    </location>
</feature>
<keyword evidence="3" id="KW-0732">Signal</keyword>
<evidence type="ECO:0000259" key="4">
    <source>
        <dbReference type="Pfam" id="PF25106"/>
    </source>
</evidence>
<sequence length="138" mass="15351">MAEPVVQSESNDETSYRVLFVVDATGSMTAFLDSLTVSMYQVLSIMKLTSEKQSEIGILWYRDYDESVEKVADFSGYFTDFDKICAFLKDLRPCYGEDIPEAAKTALNKALDMNLVDTNTVVIIYTDAPPHHPTTGGS</sequence>
<accession>A0A814XYK6</accession>
<evidence type="ECO:0000256" key="2">
    <source>
        <dbReference type="ARBA" id="ARBA00022525"/>
    </source>
</evidence>
<dbReference type="GO" id="GO:0005737">
    <property type="term" value="C:cytoplasm"/>
    <property type="evidence" value="ECO:0007669"/>
    <property type="project" value="TreeGrafter"/>
</dbReference>
<dbReference type="InterPro" id="IPR056861">
    <property type="entry name" value="HMCN1-like_VWA"/>
</dbReference>
<dbReference type="InterPro" id="IPR052969">
    <property type="entry name" value="Thr-specific_kinase-like"/>
</dbReference>
<organism evidence="5 7">
    <name type="scientific">Rotaria sordida</name>
    <dbReference type="NCBI Taxonomy" id="392033"/>
    <lineage>
        <taxon>Eukaryota</taxon>
        <taxon>Metazoa</taxon>
        <taxon>Spiralia</taxon>
        <taxon>Gnathifera</taxon>
        <taxon>Rotifera</taxon>
        <taxon>Eurotatoria</taxon>
        <taxon>Bdelloidea</taxon>
        <taxon>Philodinida</taxon>
        <taxon>Philodinidae</taxon>
        <taxon>Rotaria</taxon>
    </lineage>
</organism>
<dbReference type="GO" id="GO:0004674">
    <property type="term" value="F:protein serine/threonine kinase activity"/>
    <property type="evidence" value="ECO:0007669"/>
    <property type="project" value="TreeGrafter"/>
</dbReference>
<keyword evidence="2" id="KW-0964">Secreted</keyword>
<evidence type="ECO:0000313" key="7">
    <source>
        <dbReference type="Proteomes" id="UP000663854"/>
    </source>
</evidence>
<dbReference type="Proteomes" id="UP000663854">
    <property type="component" value="Unassembled WGS sequence"/>
</dbReference>
<dbReference type="Gene3D" id="3.40.50.410">
    <property type="entry name" value="von Willebrand factor, type A domain"/>
    <property type="match status" value="1"/>
</dbReference>
<reference evidence="5" key="1">
    <citation type="submission" date="2021-02" db="EMBL/GenBank/DDBJ databases">
        <authorList>
            <person name="Nowell W R."/>
        </authorList>
    </citation>
    <scope>NUCLEOTIDE SEQUENCE</scope>
</reference>